<dbReference type="Proteomes" id="UP000241769">
    <property type="component" value="Unassembled WGS sequence"/>
</dbReference>
<evidence type="ECO:0000256" key="7">
    <source>
        <dbReference type="ARBA" id="ARBA00022741"/>
    </source>
</evidence>
<dbReference type="GO" id="GO:0004550">
    <property type="term" value="F:nucleoside diphosphate kinase activity"/>
    <property type="evidence" value="ECO:0007669"/>
    <property type="project" value="TreeGrafter"/>
</dbReference>
<evidence type="ECO:0000256" key="3">
    <source>
        <dbReference type="ARBA" id="ARBA00012980"/>
    </source>
</evidence>
<dbReference type="CDD" id="cd01672">
    <property type="entry name" value="TMPK"/>
    <property type="match status" value="1"/>
</dbReference>
<dbReference type="GO" id="GO:0005524">
    <property type="term" value="F:ATP binding"/>
    <property type="evidence" value="ECO:0007669"/>
    <property type="project" value="UniProtKB-KW"/>
</dbReference>
<dbReference type="EC" id="2.7.4.9" evidence="3"/>
<dbReference type="GO" id="GO:0005634">
    <property type="term" value="C:nucleus"/>
    <property type="evidence" value="ECO:0007669"/>
    <property type="project" value="TreeGrafter"/>
</dbReference>
<dbReference type="GO" id="GO:0006235">
    <property type="term" value="P:dTTP biosynthetic process"/>
    <property type="evidence" value="ECO:0007669"/>
    <property type="project" value="TreeGrafter"/>
</dbReference>
<dbReference type="NCBIfam" id="TIGR00041">
    <property type="entry name" value="DTMP_kinase"/>
    <property type="match status" value="1"/>
</dbReference>
<keyword evidence="6" id="KW-0545">Nucleotide biosynthesis</keyword>
<dbReference type="InterPro" id="IPR027417">
    <property type="entry name" value="P-loop_NTPase"/>
</dbReference>
<dbReference type="GO" id="GO:0006233">
    <property type="term" value="P:dTDP biosynthetic process"/>
    <property type="evidence" value="ECO:0007669"/>
    <property type="project" value="InterPro"/>
</dbReference>
<sequence>MMKRGAIIVFEGIDRCGKSTQVQLLHDVLQKSRSVELMRFPNRQTPIGQKINSYLTDKAVQLDDHVIHLLFSANRWEARNQMLETIQSGKSIIVDRYAYSGVSFSAAKGLDLDWCKDPDRGLPAPDVVIYLQLSIEEAQKRGNYGEERYETVEFQRKVKDLYENKMKDPSWKVVNASQKPEDLHNDIRSIVESVIQDVEHTPLNTLTIEWFRLNRAGMGYGLRSAQT</sequence>
<keyword evidence="7" id="KW-0547">Nucleotide-binding</keyword>
<evidence type="ECO:0000256" key="6">
    <source>
        <dbReference type="ARBA" id="ARBA00022727"/>
    </source>
</evidence>
<evidence type="ECO:0000313" key="12">
    <source>
        <dbReference type="Proteomes" id="UP000241769"/>
    </source>
</evidence>
<evidence type="ECO:0000256" key="4">
    <source>
        <dbReference type="ARBA" id="ARBA00017144"/>
    </source>
</evidence>
<accession>A0A2P6N7R7</accession>
<dbReference type="GO" id="GO:0006227">
    <property type="term" value="P:dUDP biosynthetic process"/>
    <property type="evidence" value="ECO:0007669"/>
    <property type="project" value="TreeGrafter"/>
</dbReference>
<keyword evidence="5" id="KW-0808">Transferase</keyword>
<keyword evidence="8" id="KW-0418">Kinase</keyword>
<dbReference type="Pfam" id="PF02223">
    <property type="entry name" value="Thymidylate_kin"/>
    <property type="match status" value="1"/>
</dbReference>
<dbReference type="AlphaFoldDB" id="A0A2P6N7R7"/>
<protein>
    <recommendedName>
        <fullName evidence="4">Thymidylate kinase</fullName>
        <ecNumber evidence="3">2.7.4.9</ecNumber>
    </recommendedName>
</protein>
<dbReference type="FunFam" id="3.40.50.300:FF:000679">
    <property type="entry name" value="Thymidylate kinase"/>
    <property type="match status" value="1"/>
</dbReference>
<evidence type="ECO:0000256" key="1">
    <source>
        <dbReference type="ARBA" id="ARBA00004992"/>
    </source>
</evidence>
<dbReference type="FunCoup" id="A0A2P6N7R7">
    <property type="interactions" value="310"/>
</dbReference>
<gene>
    <name evidence="11" type="ORF">PROFUN_12277</name>
</gene>
<dbReference type="SUPFAM" id="SSF52540">
    <property type="entry name" value="P-loop containing nucleoside triphosphate hydrolases"/>
    <property type="match status" value="1"/>
</dbReference>
<evidence type="ECO:0000256" key="2">
    <source>
        <dbReference type="ARBA" id="ARBA00009776"/>
    </source>
</evidence>
<dbReference type="InterPro" id="IPR039430">
    <property type="entry name" value="Thymidylate_kin-like_dom"/>
</dbReference>
<evidence type="ECO:0000256" key="8">
    <source>
        <dbReference type="ARBA" id="ARBA00022777"/>
    </source>
</evidence>
<dbReference type="EMBL" id="MDYQ01000164">
    <property type="protein sequence ID" value="PRP79990.1"/>
    <property type="molecule type" value="Genomic_DNA"/>
</dbReference>
<dbReference type="GO" id="GO:0005739">
    <property type="term" value="C:mitochondrion"/>
    <property type="evidence" value="ECO:0007669"/>
    <property type="project" value="TreeGrafter"/>
</dbReference>
<evidence type="ECO:0000256" key="5">
    <source>
        <dbReference type="ARBA" id="ARBA00022679"/>
    </source>
</evidence>
<comment type="similarity">
    <text evidence="2">Belongs to the thymidylate kinase family.</text>
</comment>
<dbReference type="InParanoid" id="A0A2P6N7R7"/>
<keyword evidence="9" id="KW-0067">ATP-binding</keyword>
<evidence type="ECO:0000259" key="10">
    <source>
        <dbReference type="Pfam" id="PF02223"/>
    </source>
</evidence>
<comment type="caution">
    <text evidence="11">The sequence shown here is derived from an EMBL/GenBank/DDBJ whole genome shotgun (WGS) entry which is preliminary data.</text>
</comment>
<dbReference type="OrthoDB" id="425602at2759"/>
<proteinExistence type="inferred from homology"/>
<organism evidence="11 12">
    <name type="scientific">Planoprotostelium fungivorum</name>
    <dbReference type="NCBI Taxonomy" id="1890364"/>
    <lineage>
        <taxon>Eukaryota</taxon>
        <taxon>Amoebozoa</taxon>
        <taxon>Evosea</taxon>
        <taxon>Variosea</taxon>
        <taxon>Cavosteliida</taxon>
        <taxon>Cavosteliaceae</taxon>
        <taxon>Planoprotostelium</taxon>
    </lineage>
</organism>
<dbReference type="Gene3D" id="3.40.50.300">
    <property type="entry name" value="P-loop containing nucleotide triphosphate hydrolases"/>
    <property type="match status" value="1"/>
</dbReference>
<dbReference type="GO" id="GO:0004798">
    <property type="term" value="F:dTMP kinase activity"/>
    <property type="evidence" value="ECO:0007669"/>
    <property type="project" value="UniProtKB-EC"/>
</dbReference>
<name>A0A2P6N7R7_9EUKA</name>
<dbReference type="PANTHER" id="PTHR10344:SF1">
    <property type="entry name" value="THYMIDYLATE KINASE"/>
    <property type="match status" value="1"/>
</dbReference>
<dbReference type="PANTHER" id="PTHR10344">
    <property type="entry name" value="THYMIDYLATE KINASE"/>
    <property type="match status" value="1"/>
</dbReference>
<dbReference type="HAMAP" id="MF_00165">
    <property type="entry name" value="Thymidylate_kinase"/>
    <property type="match status" value="1"/>
</dbReference>
<feature type="domain" description="Thymidylate kinase-like" evidence="10">
    <location>
        <begin position="10"/>
        <end position="187"/>
    </location>
</feature>
<keyword evidence="12" id="KW-1185">Reference proteome</keyword>
<comment type="pathway">
    <text evidence="1">Pyrimidine metabolism; dTTP biosynthesis.</text>
</comment>
<dbReference type="GO" id="GO:0005829">
    <property type="term" value="C:cytosol"/>
    <property type="evidence" value="ECO:0007669"/>
    <property type="project" value="TreeGrafter"/>
</dbReference>
<dbReference type="InterPro" id="IPR018094">
    <property type="entry name" value="Thymidylate_kinase"/>
</dbReference>
<evidence type="ECO:0000313" key="11">
    <source>
        <dbReference type="EMBL" id="PRP79990.1"/>
    </source>
</evidence>
<evidence type="ECO:0000256" key="9">
    <source>
        <dbReference type="ARBA" id="ARBA00022840"/>
    </source>
</evidence>
<dbReference type="STRING" id="1890364.A0A2P6N7R7"/>
<reference evidence="11 12" key="1">
    <citation type="journal article" date="2018" name="Genome Biol. Evol.">
        <title>Multiple Roots of Fruiting Body Formation in Amoebozoa.</title>
        <authorList>
            <person name="Hillmann F."/>
            <person name="Forbes G."/>
            <person name="Novohradska S."/>
            <person name="Ferling I."/>
            <person name="Riege K."/>
            <person name="Groth M."/>
            <person name="Westermann M."/>
            <person name="Marz M."/>
            <person name="Spaller T."/>
            <person name="Winckler T."/>
            <person name="Schaap P."/>
            <person name="Glockner G."/>
        </authorList>
    </citation>
    <scope>NUCLEOTIDE SEQUENCE [LARGE SCALE GENOMIC DNA]</scope>
    <source>
        <strain evidence="11 12">Jena</strain>
    </source>
</reference>